<organism evidence="9 10">
    <name type="scientific">Frankliniella occidentalis</name>
    <name type="common">Western flower thrips</name>
    <name type="synonym">Euthrips occidentalis</name>
    <dbReference type="NCBI Taxonomy" id="133901"/>
    <lineage>
        <taxon>Eukaryota</taxon>
        <taxon>Metazoa</taxon>
        <taxon>Ecdysozoa</taxon>
        <taxon>Arthropoda</taxon>
        <taxon>Hexapoda</taxon>
        <taxon>Insecta</taxon>
        <taxon>Pterygota</taxon>
        <taxon>Neoptera</taxon>
        <taxon>Paraneoptera</taxon>
        <taxon>Thysanoptera</taxon>
        <taxon>Terebrantia</taxon>
        <taxon>Thripoidea</taxon>
        <taxon>Thripidae</taxon>
        <taxon>Frankliniella</taxon>
    </lineage>
</organism>
<protein>
    <submittedName>
        <fullName evidence="10">Nuclease HARBI1</fullName>
    </submittedName>
</protein>
<keyword evidence="5" id="KW-0479">Metal-binding</keyword>
<accession>A0A6J1TCS4</accession>
<keyword evidence="6" id="KW-0378">Hydrolase</keyword>
<reference evidence="10" key="1">
    <citation type="submission" date="2025-08" db="UniProtKB">
        <authorList>
            <consortium name="RefSeq"/>
        </authorList>
    </citation>
    <scope>IDENTIFICATION</scope>
    <source>
        <tissue evidence="10">Whole organism</tissue>
    </source>
</reference>
<dbReference type="GO" id="GO:0016787">
    <property type="term" value="F:hydrolase activity"/>
    <property type="evidence" value="ECO:0007669"/>
    <property type="project" value="UniProtKB-KW"/>
</dbReference>
<comment type="similarity">
    <text evidence="3">Belongs to the HARBI1 family.</text>
</comment>
<sequence length="408" mass="47556">MNDNRRKVVAALAINAADQFLKLYDEESDSESEDERNVALVVGQTRLRRRGTPEKPVRNENYYDVTVPRYTDRQFREHFRLTRTTYENLELRVGHLLQGNESEGRPRIEVRKQLLSVLWVLATPESFRSVADRFDMGRSILHDCFKRVIYCLEEQANTFIVWPTGRALERTKRRFARLGLLPNVIGAVDGSYIPIPEPKINHQYYNTRKMFYAIVLQAICNADLLFTDCFAGYPGSVPDNRIFRNSDLWFGVHENLNRYFPGDEYIIGDKAYPILTWCIPPFINRGVLTRDQKTFNTALSSMRQVIERAFALLKGRFRRLKYLDMKRIDLIPRTIMACCVLHNVCLLNGEDNFEDFIQEGEEVQERNAINNDNEPVQEIPQDPAGNVKRDHLVNIVVREHARVEQQNL</sequence>
<dbReference type="OrthoDB" id="2668416at2759"/>
<dbReference type="GO" id="GO:0005634">
    <property type="term" value="C:nucleus"/>
    <property type="evidence" value="ECO:0007669"/>
    <property type="project" value="UniProtKB-SubCell"/>
</dbReference>
<dbReference type="GO" id="GO:0004518">
    <property type="term" value="F:nuclease activity"/>
    <property type="evidence" value="ECO:0007669"/>
    <property type="project" value="UniProtKB-KW"/>
</dbReference>
<keyword evidence="4" id="KW-0540">Nuclease</keyword>
<comment type="cofactor">
    <cofactor evidence="1">
        <name>a divalent metal cation</name>
        <dbReference type="ChEBI" id="CHEBI:60240"/>
    </cofactor>
</comment>
<dbReference type="GeneID" id="113215871"/>
<dbReference type="GO" id="GO:0046872">
    <property type="term" value="F:metal ion binding"/>
    <property type="evidence" value="ECO:0007669"/>
    <property type="project" value="UniProtKB-KW"/>
</dbReference>
<evidence type="ECO:0000256" key="5">
    <source>
        <dbReference type="ARBA" id="ARBA00022723"/>
    </source>
</evidence>
<comment type="subcellular location">
    <subcellularLocation>
        <location evidence="2">Nucleus</location>
    </subcellularLocation>
</comment>
<evidence type="ECO:0000256" key="3">
    <source>
        <dbReference type="ARBA" id="ARBA00006958"/>
    </source>
</evidence>
<name>A0A6J1TCS4_FRAOC</name>
<gene>
    <name evidence="10" type="primary">LOC113215871</name>
</gene>
<proteinExistence type="inferred from homology"/>
<dbReference type="PANTHER" id="PTHR22930:SF85">
    <property type="entry name" value="GH03217P-RELATED"/>
    <property type="match status" value="1"/>
</dbReference>
<dbReference type="InterPro" id="IPR027806">
    <property type="entry name" value="HARBI1_dom"/>
</dbReference>
<dbReference type="AlphaFoldDB" id="A0A6J1TCS4"/>
<dbReference type="Proteomes" id="UP000504606">
    <property type="component" value="Unplaced"/>
</dbReference>
<dbReference type="RefSeq" id="XP_026291319.1">
    <property type="nucleotide sequence ID" value="XM_026435534.2"/>
</dbReference>
<keyword evidence="9" id="KW-1185">Reference proteome</keyword>
<evidence type="ECO:0000259" key="8">
    <source>
        <dbReference type="Pfam" id="PF13359"/>
    </source>
</evidence>
<dbReference type="PANTHER" id="PTHR22930">
    <property type="match status" value="1"/>
</dbReference>
<dbReference type="KEGG" id="foc:113215871"/>
<evidence type="ECO:0000256" key="6">
    <source>
        <dbReference type="ARBA" id="ARBA00022801"/>
    </source>
</evidence>
<dbReference type="InterPro" id="IPR045249">
    <property type="entry name" value="HARBI1-like"/>
</dbReference>
<dbReference type="Pfam" id="PF13359">
    <property type="entry name" value="DDE_Tnp_4"/>
    <property type="match status" value="1"/>
</dbReference>
<evidence type="ECO:0000256" key="1">
    <source>
        <dbReference type="ARBA" id="ARBA00001968"/>
    </source>
</evidence>
<keyword evidence="7" id="KW-0539">Nucleus</keyword>
<evidence type="ECO:0000313" key="10">
    <source>
        <dbReference type="RefSeq" id="XP_026291319.1"/>
    </source>
</evidence>
<evidence type="ECO:0000313" key="9">
    <source>
        <dbReference type="Proteomes" id="UP000504606"/>
    </source>
</evidence>
<feature type="domain" description="DDE Tnp4" evidence="8">
    <location>
        <begin position="188"/>
        <end position="343"/>
    </location>
</feature>
<evidence type="ECO:0000256" key="4">
    <source>
        <dbReference type="ARBA" id="ARBA00022722"/>
    </source>
</evidence>
<evidence type="ECO:0000256" key="7">
    <source>
        <dbReference type="ARBA" id="ARBA00023242"/>
    </source>
</evidence>
<evidence type="ECO:0000256" key="2">
    <source>
        <dbReference type="ARBA" id="ARBA00004123"/>
    </source>
</evidence>